<dbReference type="Pfam" id="PF03466">
    <property type="entry name" value="LysR_substrate"/>
    <property type="match status" value="1"/>
</dbReference>
<dbReference type="Proteomes" id="UP000501602">
    <property type="component" value="Chromosome"/>
</dbReference>
<keyword evidence="2" id="KW-0805">Transcription regulation</keyword>
<dbReference type="PANTHER" id="PTHR30126:SF18">
    <property type="entry name" value="LYSR FAMILY TRANSCRIPTIONAL REGULATOR"/>
    <property type="match status" value="1"/>
</dbReference>
<dbReference type="InterPro" id="IPR000847">
    <property type="entry name" value="LysR_HTH_N"/>
</dbReference>
<dbReference type="InterPro" id="IPR036390">
    <property type="entry name" value="WH_DNA-bd_sf"/>
</dbReference>
<dbReference type="AlphaFoldDB" id="A0A6H1UID9"/>
<dbReference type="SUPFAM" id="SSF53850">
    <property type="entry name" value="Periplasmic binding protein-like II"/>
    <property type="match status" value="1"/>
</dbReference>
<dbReference type="InterPro" id="IPR036388">
    <property type="entry name" value="WH-like_DNA-bd_sf"/>
</dbReference>
<sequence length="291" mass="33027">MLDNVARLGSFSAAAHAMHKVPSAISYSVRQVEQQLGVLLFERKPRQVVLTPAGEHFISQCRLWLREMEQVKLHTQRVANGWQHQINLALDTVVKAERVTELIRDFYNRFNDAELVINNEVFNGVWDALADGRADIAIGATAAIPVGGDFGYRDMGLLRWALVMAPDHPCADIVPLPVEELERFPMVSLEDTSRTLPRRSNWKLDNQRRILVPDWNNAVACVTAGIGVAYVPRHFVEPSLLEGTLVERELPTGQRPSPCCLTWRKESEGPLMQWLLDYLGDEQKLQREWLL</sequence>
<evidence type="ECO:0000256" key="1">
    <source>
        <dbReference type="ARBA" id="ARBA00009437"/>
    </source>
</evidence>
<evidence type="ECO:0000256" key="3">
    <source>
        <dbReference type="ARBA" id="ARBA00023125"/>
    </source>
</evidence>
<evidence type="ECO:0000313" key="7">
    <source>
        <dbReference type="Proteomes" id="UP000501602"/>
    </source>
</evidence>
<feature type="domain" description="HTH lysR-type" evidence="5">
    <location>
        <begin position="1"/>
        <end position="51"/>
    </location>
</feature>
<dbReference type="Gene3D" id="3.40.190.290">
    <property type="match status" value="1"/>
</dbReference>
<proteinExistence type="inferred from homology"/>
<dbReference type="RefSeq" id="WP_168663133.1">
    <property type="nucleotide sequence ID" value="NZ_CP051180.1"/>
</dbReference>
<organism evidence="6 7">
    <name type="scientific">Ferrimonas lipolytica</name>
    <dbReference type="NCBI Taxonomy" id="2724191"/>
    <lineage>
        <taxon>Bacteria</taxon>
        <taxon>Pseudomonadati</taxon>
        <taxon>Pseudomonadota</taxon>
        <taxon>Gammaproteobacteria</taxon>
        <taxon>Alteromonadales</taxon>
        <taxon>Ferrimonadaceae</taxon>
        <taxon>Ferrimonas</taxon>
    </lineage>
</organism>
<dbReference type="EMBL" id="CP051180">
    <property type="protein sequence ID" value="QIZ78804.1"/>
    <property type="molecule type" value="Genomic_DNA"/>
</dbReference>
<dbReference type="PANTHER" id="PTHR30126">
    <property type="entry name" value="HTH-TYPE TRANSCRIPTIONAL REGULATOR"/>
    <property type="match status" value="1"/>
</dbReference>
<accession>A0A6H1UID9</accession>
<keyword evidence="3" id="KW-0238">DNA-binding</keyword>
<comment type="similarity">
    <text evidence="1">Belongs to the LysR transcriptional regulatory family.</text>
</comment>
<protein>
    <submittedName>
        <fullName evidence="6">LysR family transcriptional regulator</fullName>
    </submittedName>
</protein>
<evidence type="ECO:0000313" key="6">
    <source>
        <dbReference type="EMBL" id="QIZ78804.1"/>
    </source>
</evidence>
<evidence type="ECO:0000259" key="5">
    <source>
        <dbReference type="PROSITE" id="PS50931"/>
    </source>
</evidence>
<evidence type="ECO:0000256" key="4">
    <source>
        <dbReference type="ARBA" id="ARBA00023163"/>
    </source>
</evidence>
<keyword evidence="4" id="KW-0804">Transcription</keyword>
<dbReference type="FunFam" id="1.10.10.10:FF:000001">
    <property type="entry name" value="LysR family transcriptional regulator"/>
    <property type="match status" value="1"/>
</dbReference>
<dbReference type="SUPFAM" id="SSF46785">
    <property type="entry name" value="Winged helix' DNA-binding domain"/>
    <property type="match status" value="1"/>
</dbReference>
<keyword evidence="7" id="KW-1185">Reference proteome</keyword>
<dbReference type="NCBIfam" id="NF008294">
    <property type="entry name" value="PRK11074.1"/>
    <property type="match status" value="1"/>
</dbReference>
<dbReference type="Pfam" id="PF00126">
    <property type="entry name" value="HTH_1"/>
    <property type="match status" value="1"/>
</dbReference>
<dbReference type="PROSITE" id="PS50931">
    <property type="entry name" value="HTH_LYSR"/>
    <property type="match status" value="1"/>
</dbReference>
<dbReference type="Gene3D" id="1.10.10.10">
    <property type="entry name" value="Winged helix-like DNA-binding domain superfamily/Winged helix DNA-binding domain"/>
    <property type="match status" value="1"/>
</dbReference>
<dbReference type="KEGG" id="fes:HER31_03550"/>
<evidence type="ECO:0000256" key="2">
    <source>
        <dbReference type="ARBA" id="ARBA00023015"/>
    </source>
</evidence>
<dbReference type="InterPro" id="IPR005119">
    <property type="entry name" value="LysR_subst-bd"/>
</dbReference>
<dbReference type="GO" id="GO:0000976">
    <property type="term" value="F:transcription cis-regulatory region binding"/>
    <property type="evidence" value="ECO:0007669"/>
    <property type="project" value="TreeGrafter"/>
</dbReference>
<dbReference type="GO" id="GO:0003700">
    <property type="term" value="F:DNA-binding transcription factor activity"/>
    <property type="evidence" value="ECO:0007669"/>
    <property type="project" value="InterPro"/>
</dbReference>
<name>A0A6H1UID9_9GAMM</name>
<reference evidence="6 7" key="1">
    <citation type="submission" date="2020-04" db="EMBL/GenBank/DDBJ databases">
        <title>Ferrimonas sp. S7 isolated from sea water.</title>
        <authorList>
            <person name="Bae S.S."/>
            <person name="Baek K."/>
        </authorList>
    </citation>
    <scope>NUCLEOTIDE SEQUENCE [LARGE SCALE GENOMIC DNA]</scope>
    <source>
        <strain evidence="6 7">S7</strain>
    </source>
</reference>
<gene>
    <name evidence="6" type="ORF">HER31_03550</name>
</gene>